<dbReference type="SUPFAM" id="SSF53756">
    <property type="entry name" value="UDP-Glycosyltransferase/glycogen phosphorylase"/>
    <property type="match status" value="1"/>
</dbReference>
<dbReference type="Proteomes" id="UP000178720">
    <property type="component" value="Unassembled WGS sequence"/>
</dbReference>
<evidence type="ECO:0000259" key="1">
    <source>
        <dbReference type="Pfam" id="PF00534"/>
    </source>
</evidence>
<organism evidence="3 4">
    <name type="scientific">Candidatus Adlerbacteria bacterium RIFCSPHIGHO2_02_FULL_54_18</name>
    <dbReference type="NCBI Taxonomy" id="1797241"/>
    <lineage>
        <taxon>Bacteria</taxon>
        <taxon>Candidatus Adleribacteriota</taxon>
    </lineage>
</organism>
<comment type="caution">
    <text evidence="3">The sequence shown here is derived from an EMBL/GenBank/DDBJ whole genome shotgun (WGS) entry which is preliminary data.</text>
</comment>
<dbReference type="PANTHER" id="PTHR45947:SF3">
    <property type="entry name" value="SULFOQUINOVOSYL TRANSFERASE SQD2"/>
    <property type="match status" value="1"/>
</dbReference>
<dbReference type="Pfam" id="PF13439">
    <property type="entry name" value="Glyco_transf_4"/>
    <property type="match status" value="1"/>
</dbReference>
<dbReference type="InterPro" id="IPR001296">
    <property type="entry name" value="Glyco_trans_1"/>
</dbReference>
<sequence length="377" mass="43147">MKKVLIFSLAYYPRVGGAEVAIKKITNNIKDIEFHMVTMRFSSADKKKEKNENVTIHRVGQGSGYFSKILFIPLAAWEARRLHKTEKFDAVWVMMSYMLLPFLLSGLRIPYALTLQEGDTEHHMFRRLRILPFLPLINRGFRGATVVQVISNYLGTWARKRGFTGTLEIIPNGCDVFWFGQNILADNRSRFWTQRGIPSNNIILITTSRLVHKNAVDDVIRALLELPKNIHFVICGEGPLDSYLKNLRKKLKLSERVHFMGQISNTTLVHYLHASNIFIRPSRSEGMGNSFIEAMAAGLPVIATQEGGLKDFISPEVAWVVEKNRPDQIALQIKDILGNPEHTQKVIESARNLAVQKYDWQLLAHDMREKVFSRLFT</sequence>
<dbReference type="GO" id="GO:0016757">
    <property type="term" value="F:glycosyltransferase activity"/>
    <property type="evidence" value="ECO:0007669"/>
    <property type="project" value="InterPro"/>
</dbReference>
<dbReference type="CDD" id="cd03801">
    <property type="entry name" value="GT4_PimA-like"/>
    <property type="match status" value="1"/>
</dbReference>
<name>A0A1F4Y436_9BACT</name>
<feature type="domain" description="Glycosyl transferase family 1" evidence="1">
    <location>
        <begin position="194"/>
        <end position="352"/>
    </location>
</feature>
<gene>
    <name evidence="3" type="ORF">A3D70_02445</name>
</gene>
<dbReference type="InterPro" id="IPR028098">
    <property type="entry name" value="Glyco_trans_4-like_N"/>
</dbReference>
<dbReference type="PANTHER" id="PTHR45947">
    <property type="entry name" value="SULFOQUINOVOSYL TRANSFERASE SQD2"/>
    <property type="match status" value="1"/>
</dbReference>
<proteinExistence type="predicted"/>
<evidence type="ECO:0008006" key="5">
    <source>
        <dbReference type="Google" id="ProtNLM"/>
    </source>
</evidence>
<dbReference type="Pfam" id="PF00534">
    <property type="entry name" value="Glycos_transf_1"/>
    <property type="match status" value="1"/>
</dbReference>
<evidence type="ECO:0000259" key="2">
    <source>
        <dbReference type="Pfam" id="PF13439"/>
    </source>
</evidence>
<accession>A0A1F4Y436</accession>
<dbReference type="AlphaFoldDB" id="A0A1F4Y436"/>
<dbReference type="Gene3D" id="3.40.50.2000">
    <property type="entry name" value="Glycogen Phosphorylase B"/>
    <property type="match status" value="2"/>
</dbReference>
<evidence type="ECO:0000313" key="3">
    <source>
        <dbReference type="EMBL" id="OGC88702.1"/>
    </source>
</evidence>
<dbReference type="InterPro" id="IPR050194">
    <property type="entry name" value="Glycosyltransferase_grp1"/>
</dbReference>
<protein>
    <recommendedName>
        <fullName evidence="5">Glycosyl transferase family 1 domain-containing protein</fullName>
    </recommendedName>
</protein>
<evidence type="ECO:0000313" key="4">
    <source>
        <dbReference type="Proteomes" id="UP000178720"/>
    </source>
</evidence>
<reference evidence="3 4" key="1">
    <citation type="journal article" date="2016" name="Nat. Commun.">
        <title>Thousands of microbial genomes shed light on interconnected biogeochemical processes in an aquifer system.</title>
        <authorList>
            <person name="Anantharaman K."/>
            <person name="Brown C.T."/>
            <person name="Hug L.A."/>
            <person name="Sharon I."/>
            <person name="Castelle C.J."/>
            <person name="Probst A.J."/>
            <person name="Thomas B.C."/>
            <person name="Singh A."/>
            <person name="Wilkins M.J."/>
            <person name="Karaoz U."/>
            <person name="Brodie E.L."/>
            <person name="Williams K.H."/>
            <person name="Hubbard S.S."/>
            <person name="Banfield J.F."/>
        </authorList>
    </citation>
    <scope>NUCLEOTIDE SEQUENCE [LARGE SCALE GENOMIC DNA]</scope>
</reference>
<feature type="domain" description="Glycosyltransferase subfamily 4-like N-terminal" evidence="2">
    <location>
        <begin position="15"/>
        <end position="176"/>
    </location>
</feature>
<dbReference type="EMBL" id="MEWV01000008">
    <property type="protein sequence ID" value="OGC88702.1"/>
    <property type="molecule type" value="Genomic_DNA"/>
</dbReference>